<evidence type="ECO:0000256" key="1">
    <source>
        <dbReference type="ARBA" id="ARBA00004651"/>
    </source>
</evidence>
<gene>
    <name evidence="8" type="ORF">ACFQBM_16445</name>
</gene>
<dbReference type="Proteomes" id="UP001596425">
    <property type="component" value="Unassembled WGS sequence"/>
</dbReference>
<comment type="subcellular location">
    <subcellularLocation>
        <location evidence="1 7">Cell membrane</location>
        <topology evidence="1 7">Multi-pass membrane protein</topology>
    </subcellularLocation>
</comment>
<proteinExistence type="inferred from homology"/>
<sequence>MELDWDQFTNSFLLLLVLLNPFIMSIYLLDLVKQVELRVFTQLIVRAFLISLVVFLLFAWLGERVFDNVFQVRFLAFMIFGGITFLIIGVRLILGVGPPVSTMNPQSREVAGAIAMPFIVGPGTISACVIAGSRVGAPGASLAIVLAMVVAAGSMILLKAIHDWVQTRHEQYVERYVEIAGRLTALFTGSFAVDMILKGLERWLQLP</sequence>
<comment type="caution">
    <text evidence="7">Lacks conserved residue(s) required for the propagation of feature annotation.</text>
</comment>
<feature type="transmembrane region" description="Helical" evidence="7">
    <location>
        <begin position="139"/>
        <end position="158"/>
    </location>
</feature>
<comment type="caution">
    <text evidence="8">The sequence shown here is derived from an EMBL/GenBank/DDBJ whole genome shotgun (WGS) entry which is preliminary data.</text>
</comment>
<comment type="similarity">
    <text evidence="2 7">Belongs to the UPF0056 (MarC) family.</text>
</comment>
<evidence type="ECO:0000256" key="4">
    <source>
        <dbReference type="ARBA" id="ARBA00022692"/>
    </source>
</evidence>
<keyword evidence="3" id="KW-1003">Cell membrane</keyword>
<reference evidence="9" key="1">
    <citation type="journal article" date="2019" name="Int. J. Syst. Evol. Microbiol.">
        <title>The Global Catalogue of Microorganisms (GCM) 10K type strain sequencing project: providing services to taxonomists for standard genome sequencing and annotation.</title>
        <authorList>
            <consortium name="The Broad Institute Genomics Platform"/>
            <consortium name="The Broad Institute Genome Sequencing Center for Infectious Disease"/>
            <person name="Wu L."/>
            <person name="Ma J."/>
        </authorList>
    </citation>
    <scope>NUCLEOTIDE SEQUENCE [LARGE SCALE GENOMIC DNA]</scope>
    <source>
        <strain evidence="9">CGMCC 1.13718</strain>
    </source>
</reference>
<keyword evidence="4 7" id="KW-0812">Transmembrane</keyword>
<keyword evidence="6 7" id="KW-0472">Membrane</keyword>
<dbReference type="InterPro" id="IPR002771">
    <property type="entry name" value="Multi_antbiot-R_MarC"/>
</dbReference>
<evidence type="ECO:0000313" key="8">
    <source>
        <dbReference type="EMBL" id="MFC6634879.1"/>
    </source>
</evidence>
<dbReference type="PANTHER" id="PTHR33508">
    <property type="entry name" value="UPF0056 MEMBRANE PROTEIN YHCE"/>
    <property type="match status" value="1"/>
</dbReference>
<protein>
    <recommendedName>
        <fullName evidence="7">UPF0056 membrane protein</fullName>
    </recommendedName>
</protein>
<evidence type="ECO:0000256" key="7">
    <source>
        <dbReference type="RuleBase" id="RU362048"/>
    </source>
</evidence>
<dbReference type="RefSeq" id="WP_193191237.1">
    <property type="nucleotide sequence ID" value="NZ_JACZFR010000017.1"/>
</dbReference>
<dbReference type="Pfam" id="PF01914">
    <property type="entry name" value="MarC"/>
    <property type="match status" value="1"/>
</dbReference>
<evidence type="ECO:0000256" key="6">
    <source>
        <dbReference type="ARBA" id="ARBA00023136"/>
    </source>
</evidence>
<evidence type="ECO:0000256" key="3">
    <source>
        <dbReference type="ARBA" id="ARBA00022475"/>
    </source>
</evidence>
<name>A0ABW1YQ39_9GAMM</name>
<feature type="transmembrane region" description="Helical" evidence="7">
    <location>
        <begin position="43"/>
        <end position="62"/>
    </location>
</feature>
<feature type="transmembrane region" description="Helical" evidence="7">
    <location>
        <begin position="114"/>
        <end position="133"/>
    </location>
</feature>
<dbReference type="EMBL" id="JBHSVR010000001">
    <property type="protein sequence ID" value="MFC6634879.1"/>
    <property type="molecule type" value="Genomic_DNA"/>
</dbReference>
<feature type="transmembrane region" description="Helical" evidence="7">
    <location>
        <begin position="12"/>
        <end position="31"/>
    </location>
</feature>
<organism evidence="8 9">
    <name type="scientific">Microbulbifer taiwanensis</name>
    <dbReference type="NCBI Taxonomy" id="986746"/>
    <lineage>
        <taxon>Bacteria</taxon>
        <taxon>Pseudomonadati</taxon>
        <taxon>Pseudomonadota</taxon>
        <taxon>Gammaproteobacteria</taxon>
        <taxon>Cellvibrionales</taxon>
        <taxon>Microbulbiferaceae</taxon>
        <taxon>Microbulbifer</taxon>
    </lineage>
</organism>
<evidence type="ECO:0000256" key="2">
    <source>
        <dbReference type="ARBA" id="ARBA00009784"/>
    </source>
</evidence>
<dbReference type="PANTHER" id="PTHR33508:SF1">
    <property type="entry name" value="UPF0056 MEMBRANE PROTEIN YHCE"/>
    <property type="match status" value="1"/>
</dbReference>
<accession>A0ABW1YQ39</accession>
<keyword evidence="5 7" id="KW-1133">Transmembrane helix</keyword>
<evidence type="ECO:0000313" key="9">
    <source>
        <dbReference type="Proteomes" id="UP001596425"/>
    </source>
</evidence>
<evidence type="ECO:0000256" key="5">
    <source>
        <dbReference type="ARBA" id="ARBA00022989"/>
    </source>
</evidence>
<feature type="transmembrane region" description="Helical" evidence="7">
    <location>
        <begin position="74"/>
        <end position="94"/>
    </location>
</feature>
<keyword evidence="9" id="KW-1185">Reference proteome</keyword>